<feature type="compositionally biased region" description="Polar residues" evidence="1">
    <location>
        <begin position="177"/>
        <end position="197"/>
    </location>
</feature>
<dbReference type="OrthoDB" id="2445133at2759"/>
<dbReference type="Proteomes" id="UP000267821">
    <property type="component" value="Unassembled WGS sequence"/>
</dbReference>
<dbReference type="CDD" id="cd01767">
    <property type="entry name" value="UBX"/>
    <property type="match status" value="1"/>
</dbReference>
<reference evidence="3 4" key="1">
    <citation type="journal article" date="2018" name="Nat. Ecol. Evol.">
        <title>Pezizomycetes genomes reveal the molecular basis of ectomycorrhizal truffle lifestyle.</title>
        <authorList>
            <person name="Murat C."/>
            <person name="Payen T."/>
            <person name="Noel B."/>
            <person name="Kuo A."/>
            <person name="Morin E."/>
            <person name="Chen J."/>
            <person name="Kohler A."/>
            <person name="Krizsan K."/>
            <person name="Balestrini R."/>
            <person name="Da Silva C."/>
            <person name="Montanini B."/>
            <person name="Hainaut M."/>
            <person name="Levati E."/>
            <person name="Barry K.W."/>
            <person name="Belfiori B."/>
            <person name="Cichocki N."/>
            <person name="Clum A."/>
            <person name="Dockter R.B."/>
            <person name="Fauchery L."/>
            <person name="Guy J."/>
            <person name="Iotti M."/>
            <person name="Le Tacon F."/>
            <person name="Lindquist E.A."/>
            <person name="Lipzen A."/>
            <person name="Malagnac F."/>
            <person name="Mello A."/>
            <person name="Molinier V."/>
            <person name="Miyauchi S."/>
            <person name="Poulain J."/>
            <person name="Riccioni C."/>
            <person name="Rubini A."/>
            <person name="Sitrit Y."/>
            <person name="Splivallo R."/>
            <person name="Traeger S."/>
            <person name="Wang M."/>
            <person name="Zifcakova L."/>
            <person name="Wipf D."/>
            <person name="Zambonelli A."/>
            <person name="Paolocci F."/>
            <person name="Nowrousian M."/>
            <person name="Ottonello S."/>
            <person name="Baldrian P."/>
            <person name="Spatafora J.W."/>
            <person name="Henrissat B."/>
            <person name="Nagy L.G."/>
            <person name="Aury J.M."/>
            <person name="Wincker P."/>
            <person name="Grigoriev I.V."/>
            <person name="Bonfante P."/>
            <person name="Martin F.M."/>
        </authorList>
    </citation>
    <scope>NUCLEOTIDE SEQUENCE [LARGE SCALE GENOMIC DNA]</scope>
    <source>
        <strain evidence="3 4">ATCC MYA-4762</strain>
    </source>
</reference>
<dbReference type="InterPro" id="IPR001012">
    <property type="entry name" value="UBX_dom"/>
</dbReference>
<gene>
    <name evidence="3" type="ORF">L211DRAFT_871321</name>
</gene>
<dbReference type="SMART" id="SM00166">
    <property type="entry name" value="UBX"/>
    <property type="match status" value="1"/>
</dbReference>
<organism evidence="3 4">
    <name type="scientific">Terfezia boudieri ATCC MYA-4762</name>
    <dbReference type="NCBI Taxonomy" id="1051890"/>
    <lineage>
        <taxon>Eukaryota</taxon>
        <taxon>Fungi</taxon>
        <taxon>Dikarya</taxon>
        <taxon>Ascomycota</taxon>
        <taxon>Pezizomycotina</taxon>
        <taxon>Pezizomycetes</taxon>
        <taxon>Pezizales</taxon>
        <taxon>Pezizaceae</taxon>
        <taxon>Terfezia</taxon>
    </lineage>
</organism>
<dbReference type="GO" id="GO:0005783">
    <property type="term" value="C:endoplasmic reticulum"/>
    <property type="evidence" value="ECO:0007669"/>
    <property type="project" value="TreeGrafter"/>
</dbReference>
<accession>A0A3N4L973</accession>
<evidence type="ECO:0000259" key="2">
    <source>
        <dbReference type="PROSITE" id="PS50033"/>
    </source>
</evidence>
<evidence type="ECO:0000313" key="4">
    <source>
        <dbReference type="Proteomes" id="UP000267821"/>
    </source>
</evidence>
<feature type="domain" description="UBX" evidence="2">
    <location>
        <begin position="311"/>
        <end position="394"/>
    </location>
</feature>
<dbReference type="Gene3D" id="3.10.20.90">
    <property type="entry name" value="Phosphatidylinositol 3-kinase Catalytic Subunit, Chain A, domain 1"/>
    <property type="match status" value="1"/>
</dbReference>
<dbReference type="PANTHER" id="PTHR46424">
    <property type="entry name" value="UBX DOMAIN-CONTAINING PROTEIN 4"/>
    <property type="match status" value="1"/>
</dbReference>
<dbReference type="PANTHER" id="PTHR46424:SF1">
    <property type="entry name" value="UBX DOMAIN-CONTAINING PROTEIN 4"/>
    <property type="match status" value="1"/>
</dbReference>
<feature type="compositionally biased region" description="Low complexity" evidence="1">
    <location>
        <begin position="454"/>
        <end position="465"/>
    </location>
</feature>
<feature type="compositionally biased region" description="Basic and acidic residues" evidence="1">
    <location>
        <begin position="478"/>
        <end position="496"/>
    </location>
</feature>
<evidence type="ECO:0000256" key="1">
    <source>
        <dbReference type="SAM" id="MobiDB-lite"/>
    </source>
</evidence>
<dbReference type="STRING" id="1051890.A0A3N4L973"/>
<feature type="region of interest" description="Disordered" evidence="1">
    <location>
        <begin position="155"/>
        <end position="243"/>
    </location>
</feature>
<evidence type="ECO:0000313" key="3">
    <source>
        <dbReference type="EMBL" id="RPB19450.1"/>
    </source>
</evidence>
<feature type="region of interest" description="Disordered" evidence="1">
    <location>
        <begin position="278"/>
        <end position="309"/>
    </location>
</feature>
<dbReference type="GO" id="GO:0036503">
    <property type="term" value="P:ERAD pathway"/>
    <property type="evidence" value="ECO:0007669"/>
    <property type="project" value="TreeGrafter"/>
</dbReference>
<dbReference type="AlphaFoldDB" id="A0A3N4L973"/>
<dbReference type="EMBL" id="ML121589">
    <property type="protein sequence ID" value="RPB19450.1"/>
    <property type="molecule type" value="Genomic_DNA"/>
</dbReference>
<dbReference type="SUPFAM" id="SSF54236">
    <property type="entry name" value="Ubiquitin-like"/>
    <property type="match status" value="1"/>
</dbReference>
<feature type="compositionally biased region" description="Low complexity" evidence="1">
    <location>
        <begin position="208"/>
        <end position="221"/>
    </location>
</feature>
<keyword evidence="4" id="KW-1185">Reference proteome</keyword>
<dbReference type="PROSITE" id="PS50033">
    <property type="entry name" value="UBX"/>
    <property type="match status" value="1"/>
</dbReference>
<feature type="compositionally biased region" description="Basic and acidic residues" evidence="1">
    <location>
        <begin position="278"/>
        <end position="292"/>
    </location>
</feature>
<dbReference type="InterPro" id="IPR029071">
    <property type="entry name" value="Ubiquitin-like_domsf"/>
</dbReference>
<protein>
    <submittedName>
        <fullName evidence="3">UBX-domain-containing protein</fullName>
    </submittedName>
</protein>
<feature type="compositionally biased region" description="Basic and acidic residues" evidence="1">
    <location>
        <begin position="222"/>
        <end position="234"/>
    </location>
</feature>
<name>A0A3N4L973_9PEZI</name>
<feature type="compositionally biased region" description="Polar residues" evidence="1">
    <location>
        <begin position="497"/>
        <end position="509"/>
    </location>
</feature>
<feature type="compositionally biased region" description="Low complexity" evidence="1">
    <location>
        <begin position="156"/>
        <end position="176"/>
    </location>
</feature>
<proteinExistence type="predicted"/>
<sequence>MASSNLFFQGNLHEAIAHSMQSSLHFAALIVDDGGDATPDSREWEEEYLGDEELAKVLKQRTILYRIAAESQEAMNLYVFLPRPEKLPCLVVIKSGTAQVESIGVADGEKTLEEVRDWVGRAVGPVEGMINGITAPASTTSPAPLVQDLEPLAQSPQPTIAPTITPTNTPTITTTPAVSSLSSNVYDPPTSDTSTLLTAEKKGKGKATSNESFSSSSSTKSTQDRERARREAHLAEQASRNGNLGYIAEQRRRAQETDVERERVKKLLEADKAMRVAREKEVREAREQERGGGKSGSGEGVQEMGRKATSVDSKECALSFRLLDGRALKHKFPADVKLGVEVRKWIDQNRPDETDRPYTFTQLLTPFPNKHLSLSEENTSLEGLGLTPSATLVLTPSNIIQASAYPSVSAIPSPWRLVSALTTSVSSVVDMGYNAVTSAIGVVTGGQPAQPASTDTTNTVTQVQQGGSNSPRPSRGNGETRIRTIHDGSRGSREGRNTGNRFYNGNQLS</sequence>
<dbReference type="InParanoid" id="A0A3N4L973"/>
<dbReference type="Pfam" id="PF00789">
    <property type="entry name" value="UBX"/>
    <property type="match status" value="1"/>
</dbReference>
<feature type="region of interest" description="Disordered" evidence="1">
    <location>
        <begin position="447"/>
        <end position="509"/>
    </location>
</feature>